<evidence type="ECO:0000313" key="2">
    <source>
        <dbReference type="EMBL" id="EEG75532.1"/>
    </source>
</evidence>
<dbReference type="OrthoDB" id="9788468at2"/>
<organism evidence="2 3">
    <name type="scientific">[Clostridium] hylemonae DSM 15053</name>
    <dbReference type="NCBI Taxonomy" id="553973"/>
    <lineage>
        <taxon>Bacteria</taxon>
        <taxon>Bacillati</taxon>
        <taxon>Bacillota</taxon>
        <taxon>Clostridia</taxon>
        <taxon>Lachnospirales</taxon>
        <taxon>Lachnospiraceae</taxon>
    </lineage>
</organism>
<dbReference type="PROSITE" id="PS51819">
    <property type="entry name" value="VOC"/>
    <property type="match status" value="1"/>
</dbReference>
<dbReference type="EMBL" id="ABYI02000007">
    <property type="protein sequence ID" value="EEG75532.1"/>
    <property type="molecule type" value="Genomic_DNA"/>
</dbReference>
<dbReference type="Proteomes" id="UP000004893">
    <property type="component" value="Unassembled WGS sequence"/>
</dbReference>
<dbReference type="CDD" id="cd06587">
    <property type="entry name" value="VOC"/>
    <property type="match status" value="1"/>
</dbReference>
<accession>C0BWT4</accession>
<gene>
    <name evidence="2" type="ORF">CLOHYLEM_04268</name>
</gene>
<evidence type="ECO:0000313" key="3">
    <source>
        <dbReference type="Proteomes" id="UP000004893"/>
    </source>
</evidence>
<dbReference type="eggNOG" id="COG0346">
    <property type="taxonomic scope" value="Bacteria"/>
</dbReference>
<dbReference type="InterPro" id="IPR029068">
    <property type="entry name" value="Glyas_Bleomycin-R_OHBP_Dase"/>
</dbReference>
<dbReference type="AlphaFoldDB" id="C0BWT4"/>
<dbReference type="Pfam" id="PF00903">
    <property type="entry name" value="Glyoxalase"/>
    <property type="match status" value="1"/>
</dbReference>
<dbReference type="SUPFAM" id="SSF54593">
    <property type="entry name" value="Glyoxalase/Bleomycin resistance protein/Dihydroxybiphenyl dioxygenase"/>
    <property type="match status" value="1"/>
</dbReference>
<sequence length="129" mass="14981">MLKAIDHITVNMTDKENSFQFYGRILGLRKLNEVDMGDHRLYYYELPGGCRLELIEYKFESTVRSGAPTDRGVYRHFALETDDIDGLKHIFTRNGVKILQGPEPSDKLGVRFMLIEEPNKVEIEFVEKL</sequence>
<name>C0BWT4_9FIRM</name>
<dbReference type="STRING" id="553973.CLOHYLEM_04268"/>
<reference evidence="2" key="1">
    <citation type="submission" date="2009-02" db="EMBL/GenBank/DDBJ databases">
        <authorList>
            <person name="Fulton L."/>
            <person name="Clifton S."/>
            <person name="Fulton B."/>
            <person name="Xu J."/>
            <person name="Minx P."/>
            <person name="Pepin K.H."/>
            <person name="Johnson M."/>
            <person name="Bhonagiri V."/>
            <person name="Nash W.E."/>
            <person name="Mardis E.R."/>
            <person name="Wilson R.K."/>
        </authorList>
    </citation>
    <scope>NUCLEOTIDE SEQUENCE [LARGE SCALE GENOMIC DNA]</scope>
    <source>
        <strain evidence="2">DSM 15053</strain>
    </source>
</reference>
<evidence type="ECO:0000259" key="1">
    <source>
        <dbReference type="PROSITE" id="PS51819"/>
    </source>
</evidence>
<dbReference type="InterPro" id="IPR037523">
    <property type="entry name" value="VOC_core"/>
</dbReference>
<dbReference type="RefSeq" id="WP_006441600.1">
    <property type="nucleotide sequence ID" value="NZ_CP036524.1"/>
</dbReference>
<comment type="caution">
    <text evidence="2">The sequence shown here is derived from an EMBL/GenBank/DDBJ whole genome shotgun (WGS) entry which is preliminary data.</text>
</comment>
<dbReference type="InterPro" id="IPR004360">
    <property type="entry name" value="Glyas_Fos-R_dOase_dom"/>
</dbReference>
<dbReference type="HOGENOM" id="CLU_046006_2_7_9"/>
<protein>
    <submittedName>
        <fullName evidence="2">Glyoxalase family protein</fullName>
    </submittedName>
</protein>
<proteinExistence type="predicted"/>
<dbReference type="Gene3D" id="3.10.180.10">
    <property type="entry name" value="2,3-Dihydroxybiphenyl 1,2-Dioxygenase, domain 1"/>
    <property type="match status" value="1"/>
</dbReference>
<keyword evidence="3" id="KW-1185">Reference proteome</keyword>
<reference evidence="2" key="2">
    <citation type="submission" date="2013-06" db="EMBL/GenBank/DDBJ databases">
        <title>Draft genome sequence of Clostridium hylemonae (DSM 15053).</title>
        <authorList>
            <person name="Sudarsanam P."/>
            <person name="Ley R."/>
            <person name="Guruge J."/>
            <person name="Turnbaugh P.J."/>
            <person name="Mahowald M."/>
            <person name="Liep D."/>
            <person name="Gordon J."/>
        </authorList>
    </citation>
    <scope>NUCLEOTIDE SEQUENCE</scope>
    <source>
        <strain evidence="2">DSM 15053</strain>
    </source>
</reference>
<feature type="domain" description="VOC" evidence="1">
    <location>
        <begin position="4"/>
        <end position="128"/>
    </location>
</feature>